<evidence type="ECO:0000259" key="3">
    <source>
        <dbReference type="Pfam" id="PF07553"/>
    </source>
</evidence>
<feature type="domain" description="Putative host cell surface-exposed lipoprotein Ltp-like HTH region" evidence="3">
    <location>
        <begin position="173"/>
        <end position="215"/>
    </location>
</feature>
<feature type="region of interest" description="Disordered" evidence="1">
    <location>
        <begin position="62"/>
        <end position="86"/>
    </location>
</feature>
<dbReference type="RefSeq" id="WP_324737780.1">
    <property type="nucleotide sequence ID" value="NZ_JAYKTO010000001.1"/>
</dbReference>
<organism evidence="4 5">
    <name type="scientific">Streptococcus gingivalis</name>
    <dbReference type="NCBI Taxonomy" id="3111861"/>
    <lineage>
        <taxon>Bacteria</taxon>
        <taxon>Bacillati</taxon>
        <taxon>Bacillota</taxon>
        <taxon>Bacilli</taxon>
        <taxon>Lactobacillales</taxon>
        <taxon>Streptococcaceae</taxon>
        <taxon>Streptococcus</taxon>
    </lineage>
</organism>
<comment type="caution">
    <text evidence="4">The sequence shown here is derived from an EMBL/GenBank/DDBJ whole genome shotgun (WGS) entry which is preliminary data.</text>
</comment>
<evidence type="ECO:0000256" key="2">
    <source>
        <dbReference type="SAM" id="Phobius"/>
    </source>
</evidence>
<feature type="transmembrane region" description="Helical" evidence="2">
    <location>
        <begin position="18"/>
        <end position="38"/>
    </location>
</feature>
<gene>
    <name evidence="4" type="ORF">SM122_02875</name>
</gene>
<dbReference type="Proteomes" id="UP001308656">
    <property type="component" value="Unassembled WGS sequence"/>
</dbReference>
<keyword evidence="5" id="KW-1185">Reference proteome</keyword>
<proteinExistence type="predicted"/>
<dbReference type="EMBL" id="JAYKTO010000001">
    <property type="protein sequence ID" value="MEB3519548.1"/>
    <property type="molecule type" value="Genomic_DNA"/>
</dbReference>
<name>A0ABU6B6S3_9STRE</name>
<feature type="domain" description="Putative host cell surface-exposed lipoprotein Ltp-like HTH region" evidence="3">
    <location>
        <begin position="220"/>
        <end position="264"/>
    </location>
</feature>
<reference evidence="4 5" key="1">
    <citation type="submission" date="2024-01" db="EMBL/GenBank/DDBJ databases">
        <title>Description of Streptococcus dentalis sp. nov., Streptococcus gingivalis sp. nov., Streptococcus lingualis sp. nov. isolated from human oral cavity.</title>
        <authorList>
            <person name="Choi Y.S."/>
            <person name="Goo B.J."/>
            <person name="Bae J.W."/>
        </authorList>
    </citation>
    <scope>NUCLEOTIDE SEQUENCE [LARGE SCALE GENOMIC DNA]</scope>
    <source>
        <strain evidence="4 5">S2</strain>
    </source>
</reference>
<dbReference type="Gene3D" id="1.10.10.10">
    <property type="entry name" value="Winged helix-like DNA-binding domain superfamily/Winged helix DNA-binding domain"/>
    <property type="match status" value="2"/>
</dbReference>
<keyword evidence="4" id="KW-0449">Lipoprotein</keyword>
<keyword evidence="2" id="KW-0472">Membrane</keyword>
<sequence>MKDSIGKKQVKVVIMKKFLIFIFTIFGLFAGMLALMAIEYQISYNKWKNSYSGSLVTDSEEKYSTSSDGNKDDFESSKQEYASSSSSTQNYDYKKYASSSDGNKDDLELLFNLLVKKLFHPALVEKEFRRAYATAKQLSKDSPISKQAIKNKIKIYNYSDGANQYAVYKLNIDWKEQAVLAAKSLQRYRYSKEKLVWQLINVELFTQEEADYAAEQVHFDWRENAVKEAESYANGSKISKEKILEILVENRKFTQEEAEYAIEHAQVDWLN</sequence>
<keyword evidence="2" id="KW-0812">Transmembrane</keyword>
<keyword evidence="2" id="KW-1133">Transmembrane helix</keyword>
<feature type="compositionally biased region" description="Basic and acidic residues" evidence="1">
    <location>
        <begin position="62"/>
        <end position="78"/>
    </location>
</feature>
<dbReference type="InterPro" id="IPR036388">
    <property type="entry name" value="WH-like_DNA-bd_sf"/>
</dbReference>
<protein>
    <submittedName>
        <fullName evidence="4">Ltp family lipoprotein</fullName>
    </submittedName>
</protein>
<accession>A0ABU6B6S3</accession>
<dbReference type="InterPro" id="IPR011434">
    <property type="entry name" value="Ltp-like_HTH"/>
</dbReference>
<evidence type="ECO:0000313" key="4">
    <source>
        <dbReference type="EMBL" id="MEB3519548.1"/>
    </source>
</evidence>
<evidence type="ECO:0000256" key="1">
    <source>
        <dbReference type="SAM" id="MobiDB-lite"/>
    </source>
</evidence>
<evidence type="ECO:0000313" key="5">
    <source>
        <dbReference type="Proteomes" id="UP001308656"/>
    </source>
</evidence>
<dbReference type="Pfam" id="PF07553">
    <property type="entry name" value="Lipoprotein_Ltp"/>
    <property type="match status" value="2"/>
</dbReference>